<dbReference type="Gramene" id="TraesKAR1D01G0005320.1">
    <property type="protein sequence ID" value="cds.TraesKAR1D01G0005320.1"/>
    <property type="gene ID" value="TraesKAR1D01G0005320"/>
</dbReference>
<dbReference type="SMR" id="A0A3B5ZMS9"/>
<proteinExistence type="predicted"/>
<dbReference type="Gramene" id="TraesCLE_scaffold_000357_01G001300.1">
    <property type="protein sequence ID" value="TraesCLE_scaffold_000357_01G001300.1"/>
    <property type="gene ID" value="TraesCLE_scaffold_000357_01G001300"/>
</dbReference>
<feature type="compositionally biased region" description="Acidic residues" evidence="1">
    <location>
        <begin position="253"/>
        <end position="264"/>
    </location>
</feature>
<protein>
    <submittedName>
        <fullName evidence="2">Uncharacterized protein</fullName>
    </submittedName>
</protein>
<dbReference type="Gramene" id="TraesARI1D03G00413540.1">
    <property type="protein sequence ID" value="TraesARI1D03G00413540.1"/>
    <property type="gene ID" value="TraesARI1D03G00413540"/>
</dbReference>
<dbReference type="Gramene" id="TraesCS1D02G011100.1">
    <property type="protein sequence ID" value="TraesCS1D02G011100.1"/>
    <property type="gene ID" value="TraesCS1D02G011100"/>
</dbReference>
<dbReference type="GeneID" id="123162183"/>
<dbReference type="CDD" id="cd06558">
    <property type="entry name" value="crotonase-like"/>
    <property type="match status" value="1"/>
</dbReference>
<dbReference type="Gramene" id="TraesSYM1D03G00414010.2">
    <property type="protein sequence ID" value="TraesSYM1D03G00414010.2"/>
    <property type="gene ID" value="TraesSYM1D03G00414010"/>
</dbReference>
<organism evidence="2">
    <name type="scientific">Triticum aestivum</name>
    <name type="common">Wheat</name>
    <dbReference type="NCBI Taxonomy" id="4565"/>
    <lineage>
        <taxon>Eukaryota</taxon>
        <taxon>Viridiplantae</taxon>
        <taxon>Streptophyta</taxon>
        <taxon>Embryophyta</taxon>
        <taxon>Tracheophyta</taxon>
        <taxon>Spermatophyta</taxon>
        <taxon>Magnoliopsida</taxon>
        <taxon>Liliopsida</taxon>
        <taxon>Poales</taxon>
        <taxon>Poaceae</taxon>
        <taxon>BOP clade</taxon>
        <taxon>Pooideae</taxon>
        <taxon>Triticodae</taxon>
        <taxon>Triticeae</taxon>
        <taxon>Triticinae</taxon>
        <taxon>Triticum</taxon>
    </lineage>
</organism>
<dbReference type="Proteomes" id="UP000019116">
    <property type="component" value="Chromosome 1D"/>
</dbReference>
<dbReference type="Gramene" id="TraesROB_scaffold_000109_01G001300.1">
    <property type="protein sequence ID" value="TraesROB_scaffold_000109_01G001300.1"/>
    <property type="gene ID" value="TraesROB_scaffold_000109_01G001300"/>
</dbReference>
<reference evidence="2" key="2">
    <citation type="submission" date="2018-10" db="UniProtKB">
        <authorList>
            <consortium name="EnsemblPlants"/>
        </authorList>
    </citation>
    <scope>IDENTIFICATION</scope>
</reference>
<keyword evidence="3" id="KW-1185">Reference proteome</keyword>
<dbReference type="SUPFAM" id="SSF52096">
    <property type="entry name" value="ClpP/crotonase"/>
    <property type="match status" value="1"/>
</dbReference>
<dbReference type="EnsemblPlants" id="TraesCS1D02G011100.1">
    <property type="protein sequence ID" value="TraesCS1D02G011100.1"/>
    <property type="gene ID" value="TraesCS1D02G011100"/>
</dbReference>
<dbReference type="Gramene" id="TraesMAC1D03G00408090.1">
    <property type="protein sequence ID" value="TraesMAC1D03G00408090.1"/>
    <property type="gene ID" value="TraesMAC1D03G00408090"/>
</dbReference>
<dbReference type="Gramene" id="TraesCS1D03G0023500.1">
    <property type="protein sequence ID" value="TraesCS1D03G0023500.1.CDS"/>
    <property type="gene ID" value="TraesCS1D03G0023500"/>
</dbReference>
<gene>
    <name evidence="2" type="primary">LOC123162183</name>
</gene>
<evidence type="ECO:0000313" key="2">
    <source>
        <dbReference type="EnsemblPlants" id="TraesCS1D02G011100.1"/>
    </source>
</evidence>
<dbReference type="AlphaFoldDB" id="A0A3B5ZMS9"/>
<sequence length="278" mass="30725">MSFCRLEPRDNGVFVLTLASADEHNYLTDEAITELAEELEKVRNSPEVKGLVTTCEVGTFCAGLDYDHHAESEEQAENLAKRVAKVIRLLLELPVPTVAAVRGDARSVGLALVLAHDHLFVWDQAVLGLPEAQRGRPLPDYVPTLLRDKLSHARLRKLLMLNSQTCTGKELTGTWLSTDGADGNRQVVLDKAIDLLHDLQVGDGANFAKARQMLCAETCAAVGITHAELGSHKAADPSWTLFRTKMDDLVLKEEEEEEEEEEEQEQRSYSTRSCSMGS</sequence>
<dbReference type="Gramene" id="TraesCAD_scaffold_000360_01G000200.1">
    <property type="protein sequence ID" value="TraesCAD_scaffold_000360_01G000200.1"/>
    <property type="gene ID" value="TraesCAD_scaffold_000360_01G000200"/>
</dbReference>
<name>A0A3B5ZMS9_WHEAT</name>
<dbReference type="Gramene" id="TraesRN1D0100010100.1">
    <property type="protein sequence ID" value="TraesRN1D0100010100.1"/>
    <property type="gene ID" value="TraesRN1D0100010100"/>
</dbReference>
<feature type="compositionally biased region" description="Polar residues" evidence="1">
    <location>
        <begin position="267"/>
        <end position="278"/>
    </location>
</feature>
<dbReference type="Gramene" id="TraesLAC1D03G00409810.2">
    <property type="protein sequence ID" value="TraesLAC1D03G00409810.2"/>
    <property type="gene ID" value="TraesLAC1D03G00409810"/>
</dbReference>
<dbReference type="InterPro" id="IPR029045">
    <property type="entry name" value="ClpP/crotonase-like_dom_sf"/>
</dbReference>
<dbReference type="Pfam" id="PF00378">
    <property type="entry name" value="ECH_1"/>
    <property type="match status" value="1"/>
</dbReference>
<dbReference type="OMA" id="CPLARRK"/>
<dbReference type="PANTHER" id="PTHR43459:SF4">
    <property type="entry name" value="OS11G0269900 PROTEIN"/>
    <property type="match status" value="1"/>
</dbReference>
<reference evidence="2" key="1">
    <citation type="submission" date="2018-08" db="EMBL/GenBank/DDBJ databases">
        <authorList>
            <person name="Rossello M."/>
        </authorList>
    </citation>
    <scope>NUCLEOTIDE SEQUENCE [LARGE SCALE GENOMIC DNA]</scope>
    <source>
        <strain evidence="2">cv. Chinese Spring</strain>
    </source>
</reference>
<evidence type="ECO:0000313" key="3">
    <source>
        <dbReference type="Proteomes" id="UP000019116"/>
    </source>
</evidence>
<feature type="region of interest" description="Disordered" evidence="1">
    <location>
        <begin position="251"/>
        <end position="278"/>
    </location>
</feature>
<dbReference type="Gramene" id="TraesJAG1D03G00407730.1">
    <property type="protein sequence ID" value="TraesJAG1D03G00407730.1"/>
    <property type="gene ID" value="TraesJAG1D03G00407730"/>
</dbReference>
<dbReference type="OrthoDB" id="2139957at2759"/>
<dbReference type="PANTHER" id="PTHR43459">
    <property type="entry name" value="ENOYL-COA HYDRATASE"/>
    <property type="match status" value="1"/>
</dbReference>
<dbReference type="Gramene" id="TraesJUL1D03G00410280.1">
    <property type="protein sequence ID" value="TraesJUL1D03G00410280.1"/>
    <property type="gene ID" value="TraesJUL1D03G00410280"/>
</dbReference>
<accession>A0A3B5ZMS9</accession>
<dbReference type="Gramene" id="TraesSTA1D03G00407640.1">
    <property type="protein sequence ID" value="TraesSTA1D03G00407640.1"/>
    <property type="gene ID" value="TraesSTA1D03G00407640"/>
</dbReference>
<dbReference type="Gramene" id="TraesNOR1D03G00414240.1">
    <property type="protein sequence ID" value="TraesNOR1D03G00414240.1"/>
    <property type="gene ID" value="TraesNOR1D03G00414240"/>
</dbReference>
<dbReference type="Gramene" id="TraesWEE_scaffold_000432_01G000600.1">
    <property type="protein sequence ID" value="TraesWEE_scaffold_000432_01G000600.1"/>
    <property type="gene ID" value="TraesWEE_scaffold_000432_01G000600"/>
</dbReference>
<dbReference type="RefSeq" id="XP_044435914.1">
    <property type="nucleotide sequence ID" value="XM_044579979.1"/>
</dbReference>
<dbReference type="Gene3D" id="3.90.226.10">
    <property type="entry name" value="2-enoyl-CoA Hydratase, Chain A, domain 1"/>
    <property type="match status" value="1"/>
</dbReference>
<dbReference type="InterPro" id="IPR001753">
    <property type="entry name" value="Enoyl-CoA_hydra/iso"/>
</dbReference>
<dbReference type="STRING" id="4565.A0A3B5ZMS9"/>
<evidence type="ECO:0000256" key="1">
    <source>
        <dbReference type="SAM" id="MobiDB-lite"/>
    </source>
</evidence>